<reference evidence="2 3" key="1">
    <citation type="submission" date="2021-02" db="EMBL/GenBank/DDBJ databases">
        <title>Genome assembly of Pseudopithomyces chartarum.</title>
        <authorList>
            <person name="Jauregui R."/>
            <person name="Singh J."/>
            <person name="Voisey C."/>
        </authorList>
    </citation>
    <scope>NUCLEOTIDE SEQUENCE [LARGE SCALE GENOMIC DNA]</scope>
    <source>
        <strain evidence="2 3">AGR01</strain>
    </source>
</reference>
<name>A0AAN6LLG1_9PLEO</name>
<feature type="region of interest" description="Disordered" evidence="1">
    <location>
        <begin position="228"/>
        <end position="248"/>
    </location>
</feature>
<proteinExistence type="predicted"/>
<gene>
    <name evidence="2" type="ORF">GRF29_216g381636</name>
</gene>
<comment type="caution">
    <text evidence="2">The sequence shown here is derived from an EMBL/GenBank/DDBJ whole genome shotgun (WGS) entry which is preliminary data.</text>
</comment>
<sequence length="248" mass="28176">MSRLTTRSVKTSVDVDFKTFAYYRATVSFGSGLMTTWLPMSYHEELPVIQTSNSLWNYWNEEESKFPDVYFTACKSGYILADTGYLSHAEYEYKTKIPCEVSDCRTEFLFEDVHRNDPIMSYIFCATNWQPRTFYRKDPMQHPQSHNHIASEADQIFSLETIGLESTAHIIPTVTRPGTPPLQSLAAISPTQTPTITTTILYLQTPPPLPIIRATPTPTTTVTSIRTLAPSPPPTPEYQYNSHLPRPL</sequence>
<evidence type="ECO:0000256" key="1">
    <source>
        <dbReference type="SAM" id="MobiDB-lite"/>
    </source>
</evidence>
<organism evidence="2 3">
    <name type="scientific">Pseudopithomyces chartarum</name>
    <dbReference type="NCBI Taxonomy" id="1892770"/>
    <lineage>
        <taxon>Eukaryota</taxon>
        <taxon>Fungi</taxon>
        <taxon>Dikarya</taxon>
        <taxon>Ascomycota</taxon>
        <taxon>Pezizomycotina</taxon>
        <taxon>Dothideomycetes</taxon>
        <taxon>Pleosporomycetidae</taxon>
        <taxon>Pleosporales</taxon>
        <taxon>Massarineae</taxon>
        <taxon>Didymosphaeriaceae</taxon>
        <taxon>Pseudopithomyces</taxon>
    </lineage>
</organism>
<evidence type="ECO:0000313" key="3">
    <source>
        <dbReference type="Proteomes" id="UP001280581"/>
    </source>
</evidence>
<keyword evidence="3" id="KW-1185">Reference proteome</keyword>
<dbReference type="Proteomes" id="UP001280581">
    <property type="component" value="Unassembled WGS sequence"/>
</dbReference>
<dbReference type="EMBL" id="WVTA01000018">
    <property type="protein sequence ID" value="KAK3197476.1"/>
    <property type="molecule type" value="Genomic_DNA"/>
</dbReference>
<protein>
    <submittedName>
        <fullName evidence="2">Uncharacterized protein</fullName>
    </submittedName>
</protein>
<accession>A0AAN6LLG1</accession>
<evidence type="ECO:0000313" key="2">
    <source>
        <dbReference type="EMBL" id="KAK3197476.1"/>
    </source>
</evidence>
<dbReference type="AlphaFoldDB" id="A0AAN6LLG1"/>